<dbReference type="OrthoDB" id="10003345at2759"/>
<organism evidence="3 4">
    <name type="scientific">Chanos chanos</name>
    <name type="common">Milkfish</name>
    <name type="synonym">Mugil chanos</name>
    <dbReference type="NCBI Taxonomy" id="29144"/>
    <lineage>
        <taxon>Eukaryota</taxon>
        <taxon>Metazoa</taxon>
        <taxon>Chordata</taxon>
        <taxon>Craniata</taxon>
        <taxon>Vertebrata</taxon>
        <taxon>Euteleostomi</taxon>
        <taxon>Actinopterygii</taxon>
        <taxon>Neopterygii</taxon>
        <taxon>Teleostei</taxon>
        <taxon>Ostariophysi</taxon>
        <taxon>Gonorynchiformes</taxon>
        <taxon>Chanidae</taxon>
        <taxon>Chanos</taxon>
    </lineage>
</organism>
<accession>A0A6J2ULY8</accession>
<dbReference type="PANTHER" id="PTHR14388">
    <property type="entry name" value="T CELL-SPECIFIC ADAPTER PROTEIN TSAD"/>
    <property type="match status" value="1"/>
</dbReference>
<protein>
    <submittedName>
        <fullName evidence="4">SH2 domain-containing protein 4A</fullName>
    </submittedName>
</protein>
<dbReference type="Proteomes" id="UP000504632">
    <property type="component" value="Chromosome 2"/>
</dbReference>
<evidence type="ECO:0000256" key="2">
    <source>
        <dbReference type="SAM" id="MobiDB-lite"/>
    </source>
</evidence>
<dbReference type="GeneID" id="115804994"/>
<feature type="region of interest" description="Disordered" evidence="2">
    <location>
        <begin position="38"/>
        <end position="61"/>
    </location>
</feature>
<feature type="region of interest" description="Disordered" evidence="2">
    <location>
        <begin position="279"/>
        <end position="307"/>
    </location>
</feature>
<sequence>MLQQILADMYIDPDVLEALNEEQKKILFLKMRQEQVRRWKEREEKERLEGKTDPKPKPKKANCKKVSWLLGRDGDVHVCVIGETDEFKSSKLILSELREKNGTNISNTNRTQTQPLKGTLANTTHQATENQPPNTQPGIQLLLKKPEEESETTLCTEDGLGDQKQVTDSNSKDDLKHPKQNLDSGSTEEELKNQDSYSPDDSETNMNSEAVYKPHFRSRDSSLLTDKLNQLNLHRNAKQQLSIKRAPHPQEKTDKGVANEKVINSQYGGRVAQLMKNFNRPSTKTVSPCAKPPIPSKPAHLKTTVSG</sequence>
<dbReference type="GO" id="GO:0005737">
    <property type="term" value="C:cytoplasm"/>
    <property type="evidence" value="ECO:0007669"/>
    <property type="project" value="TreeGrafter"/>
</dbReference>
<evidence type="ECO:0000313" key="3">
    <source>
        <dbReference type="Proteomes" id="UP000504632"/>
    </source>
</evidence>
<keyword evidence="3" id="KW-1185">Reference proteome</keyword>
<feature type="region of interest" description="Disordered" evidence="2">
    <location>
        <begin position="147"/>
        <end position="218"/>
    </location>
</feature>
<name>A0A6J2ULY8_CHACN</name>
<gene>
    <name evidence="4" type="primary">LOC115804994</name>
</gene>
<dbReference type="RefSeq" id="XP_030621340.1">
    <property type="nucleotide sequence ID" value="XM_030765480.1"/>
</dbReference>
<reference evidence="4" key="1">
    <citation type="submission" date="2025-08" db="UniProtKB">
        <authorList>
            <consortium name="RefSeq"/>
        </authorList>
    </citation>
    <scope>IDENTIFICATION</scope>
</reference>
<feature type="compositionally biased region" description="Basic and acidic residues" evidence="2">
    <location>
        <begin position="38"/>
        <end position="56"/>
    </location>
</feature>
<dbReference type="InParanoid" id="A0A6J2ULY8"/>
<proteinExistence type="predicted"/>
<keyword evidence="1" id="KW-0727">SH2 domain</keyword>
<dbReference type="FunCoup" id="A0A6J2ULY8">
    <property type="interactions" value="33"/>
</dbReference>
<dbReference type="AlphaFoldDB" id="A0A6J2ULY8"/>
<evidence type="ECO:0000313" key="4">
    <source>
        <dbReference type="RefSeq" id="XP_030621340.1"/>
    </source>
</evidence>
<evidence type="ECO:0000256" key="1">
    <source>
        <dbReference type="ARBA" id="ARBA00022999"/>
    </source>
</evidence>
<dbReference type="PANTHER" id="PTHR14388:SF5">
    <property type="entry name" value="SH2 DOMAIN-CONTAINING PROTEIN 4A"/>
    <property type="match status" value="1"/>
</dbReference>